<gene>
    <name evidence="4" type="ORF">NRK68_20365</name>
</gene>
<name>A0ABY5PZG1_9ACTN</name>
<feature type="chain" id="PRO_5047351232" evidence="2">
    <location>
        <begin position="25"/>
        <end position="244"/>
    </location>
</feature>
<feature type="domain" description="PknH-like extracellular" evidence="3">
    <location>
        <begin position="56"/>
        <end position="237"/>
    </location>
</feature>
<feature type="signal peptide" evidence="2">
    <location>
        <begin position="1"/>
        <end position="24"/>
    </location>
</feature>
<dbReference type="EMBL" id="CP102514">
    <property type="protein sequence ID" value="UUY49359.1"/>
    <property type="molecule type" value="Genomic_DNA"/>
</dbReference>
<organism evidence="4 5">
    <name type="scientific">Streptomyces yangpuensis</name>
    <dbReference type="NCBI Taxonomy" id="1648182"/>
    <lineage>
        <taxon>Bacteria</taxon>
        <taxon>Bacillati</taxon>
        <taxon>Actinomycetota</taxon>
        <taxon>Actinomycetes</taxon>
        <taxon>Kitasatosporales</taxon>
        <taxon>Streptomycetaceae</taxon>
        <taxon>Streptomyces</taxon>
    </lineage>
</organism>
<proteinExistence type="predicted"/>
<dbReference type="Pfam" id="PF14032">
    <property type="entry name" value="PknH_C"/>
    <property type="match status" value="1"/>
</dbReference>
<keyword evidence="2" id="KW-0732">Signal</keyword>
<evidence type="ECO:0000313" key="4">
    <source>
        <dbReference type="EMBL" id="UUY49359.1"/>
    </source>
</evidence>
<evidence type="ECO:0000259" key="3">
    <source>
        <dbReference type="Pfam" id="PF14032"/>
    </source>
</evidence>
<dbReference type="InterPro" id="IPR026954">
    <property type="entry name" value="PknH-like_Extracell"/>
</dbReference>
<dbReference type="PROSITE" id="PS51318">
    <property type="entry name" value="TAT"/>
    <property type="match status" value="1"/>
</dbReference>
<feature type="compositionally biased region" description="Low complexity" evidence="1">
    <location>
        <begin position="38"/>
        <end position="52"/>
    </location>
</feature>
<reference evidence="4" key="1">
    <citation type="submission" date="2022-08" db="EMBL/GenBank/DDBJ databases">
        <authorList>
            <person name="Tian L."/>
        </authorList>
    </citation>
    <scope>NUCLEOTIDE SEQUENCE</scope>
    <source>
        <strain evidence="4">CM253</strain>
    </source>
</reference>
<dbReference type="RefSeq" id="WP_257856367.1">
    <property type="nucleotide sequence ID" value="NZ_CP102514.1"/>
</dbReference>
<feature type="region of interest" description="Disordered" evidence="1">
    <location>
        <begin position="28"/>
        <end position="52"/>
    </location>
</feature>
<keyword evidence="5" id="KW-1185">Reference proteome</keyword>
<evidence type="ECO:0000256" key="2">
    <source>
        <dbReference type="SAM" id="SignalP"/>
    </source>
</evidence>
<evidence type="ECO:0000313" key="5">
    <source>
        <dbReference type="Proteomes" id="UP001057738"/>
    </source>
</evidence>
<dbReference type="InterPro" id="IPR006311">
    <property type="entry name" value="TAT_signal"/>
</dbReference>
<accession>A0ABY5PZG1</accession>
<evidence type="ECO:0000256" key="1">
    <source>
        <dbReference type="SAM" id="MobiDB-lite"/>
    </source>
</evidence>
<sequence>MRTALVRRALLTASGASLALLATACGPSDGAGAEQDAKPSAAAPSPSPTPEAKALTAAELEKLTLADGDVRDVKIAKAGADDVAKAAEVTTDKPECTALAQAGGLAPVGAAVTTTERIGVGKPSDPADPMSVSATSVQLASYDGKGAEEALASLKAAGQACGGGFTTTAKGEKTTVKSVTPSAVTAGDEAAAWTIATEDEGEALNSQMVAFRKGNNLVVVHTIRFDAKPPSAQAFIDAQVKKLG</sequence>
<protein>
    <submittedName>
        <fullName evidence="4">Sensor domain-containing protein</fullName>
    </submittedName>
</protein>
<dbReference type="GeneID" id="95575853"/>
<dbReference type="PROSITE" id="PS51257">
    <property type="entry name" value="PROKAR_LIPOPROTEIN"/>
    <property type="match status" value="1"/>
</dbReference>
<dbReference type="Proteomes" id="UP001057738">
    <property type="component" value="Chromosome"/>
</dbReference>